<name>A0AAN9YMA9_9PEZI</name>
<evidence type="ECO:0000256" key="4">
    <source>
        <dbReference type="ARBA" id="ARBA00022801"/>
    </source>
</evidence>
<dbReference type="GO" id="GO:0004386">
    <property type="term" value="F:helicase activity"/>
    <property type="evidence" value="ECO:0007669"/>
    <property type="project" value="UniProtKB-KW"/>
</dbReference>
<dbReference type="InterPro" id="IPR044574">
    <property type="entry name" value="ARIP4-like"/>
</dbReference>
<comment type="subcellular location">
    <subcellularLocation>
        <location evidence="1">Nucleus</location>
    </subcellularLocation>
</comment>
<dbReference type="SUPFAM" id="SSF52540">
    <property type="entry name" value="P-loop containing nucleoside triphosphate hydrolases"/>
    <property type="match status" value="2"/>
</dbReference>
<protein>
    <submittedName>
        <fullName evidence="12">Uncharacterized protein</fullName>
    </submittedName>
</protein>
<dbReference type="EMBL" id="JAKJXP020000060">
    <property type="protein sequence ID" value="KAK7750678.1"/>
    <property type="molecule type" value="Genomic_DNA"/>
</dbReference>
<evidence type="ECO:0000313" key="12">
    <source>
        <dbReference type="EMBL" id="KAK7750678.1"/>
    </source>
</evidence>
<dbReference type="GO" id="GO:0016887">
    <property type="term" value="F:ATP hydrolysis activity"/>
    <property type="evidence" value="ECO:0007669"/>
    <property type="project" value="InterPro"/>
</dbReference>
<feature type="region of interest" description="Disordered" evidence="9">
    <location>
        <begin position="1495"/>
        <end position="1526"/>
    </location>
</feature>
<feature type="compositionally biased region" description="Polar residues" evidence="9">
    <location>
        <begin position="1495"/>
        <end position="1511"/>
    </location>
</feature>
<dbReference type="PANTHER" id="PTHR45797">
    <property type="entry name" value="RAD54-LIKE"/>
    <property type="match status" value="1"/>
</dbReference>
<dbReference type="InterPro" id="IPR038718">
    <property type="entry name" value="SNF2-like_sf"/>
</dbReference>
<sequence>MDDPWYWDVDRIVDGIILMTYMDRVDMNANLGLTKLNERSTLDEFIHQMMMRSIKYRDWHNNYEEGDAIQEQNDRKRRLLAELAEFQPSNNHEQQPEPMEVNSADKPPISASSPVPGSEESNSEAPRAEEPPQKKRRIAPTTVTTNIDTNAIRNIPTAADDVLGVSSNALLAPVPAIDPSEAYLGMDAVTRIEIAELDSPSRDGSPTEEDTTVNFVRSERLPRGRQLQIHRLFKRHLLPKHTLDRLVPTKPDTVYGANDPNRDEVLPVYGDSESEYDSETWEEMEAESNERAAAEAVSTGLDTDQVNSIIDGEIQHLIDNWRGHRLPKLGRSAYKVWSQPRKRGYLRIAIENERRLARDLDARLAKYRGKILEQQFYAEAEVRSMCRIFEQTVDERETASWKVNVLTSKEPEKPTPVPRIRSKKPRKARIMGDESEVLTSGSEDDGLGDFIVDDDIQLTNDGSGSPMGQSTRYSPTMGSPVADGIEDGILDKHESESPPNGVQSSNTHAPSVSNAPRTPSKTQRTQPHVIDLTVTPDERPKSNGNSTTRRNRHSPTIPTNAPKHEGGSTQLSKKHKHKGHKASSSLVMDIADLDPAEHRAATELKTLGPKYLSTIFTLAREMKPDWIWKDFILPALATPEFPKPIYTDQDVDIIVAFRLLRLFHVWVGEPDYPWSQYKQLSEADKKGIVEDVNQKQEEFGRFVNFISTIADRFEWNKEGIRKKPGQGGSAASTPVHQAAETLSDLDGDDTAGEDINGDAANGSLAGKKKRRTKVLRNQEAQNLRDIDRFQMHEQETRRNQLRAQLAQLEASGAAIGSQRAMIINESKEEDEGFIYVHDEIAPRIKEHQVAGVRFMWNQVVAKSGTRQGCLLAHTMGLGKTMQIITLLVTIAQAAASEDDSIRSQIPENLRESKTLILCPPTLVNNWIDELLYWTPEGHGLGLFCKIESSMLSGERGPIIRRWAVNGGILVIGYSLLKQCMEDESLEKTLIEAPNLVVADEAHIMKNPKSQTHIATSSFKTKNRIALTGSPLANNVEEYHAMINWVAPNYLSDLREFRQDYANPIRDGLSVDSTPFQKRTAISRLHALKTTVGPKIHRMTIAALKHDIPPKIEFVLVVPLTEIQWAVYESYVASQKKPSSDSDELTTSKIFASLTILSLLCAHPNCFLKFLEQKSSGKGQQKSGDEANVALPPRLVSDQISFLRKTKDIDAVSHSWKIPMLIAILDESRRVGDAVLVFSQYLSTLDYLENILRMQKRTVQRIDGSTAINSRQAMVKNFNKNGTEVFLISTTAGGLGLNITGANRVVVFDFKFNPQHEQQAVGRAYRLGQTKPVFVYRFVCGGTFEDTLLNRSIFKMQLADRVVDKKNPIPKATHFGEILNMPSKPEQKDLEEYRGRDIVMDKILDSKELRPGLRAIILMDTFQEESIEDSELSQDENNEAQRLIAQLEARRNGVPYIQAPTVTVTQGHGIAGTSSQPANTTQGSITEHVATSVAVPSTNQTSNNGTSFSYNTIDVPPPSLPTQTTDVQTDRPDFGNRLQPTMGASTSIRQRNSTPGLSALAFKTELKRQFEIDADPDVQEKRRQAAQAVVKAVEAKESQRSPEAQRDIRLAMVEAAGSRRFVEAVGTDLLPLRDLGEMDAAAIDGRRKYLDSILDELWRGSMSTHSQGGDPEVYCPQQ</sequence>
<keyword evidence="3" id="KW-0547">Nucleotide-binding</keyword>
<comment type="caution">
    <text evidence="12">The sequence shown here is derived from an EMBL/GenBank/DDBJ whole genome shotgun (WGS) entry which is preliminary data.</text>
</comment>
<evidence type="ECO:0000256" key="8">
    <source>
        <dbReference type="ARBA" id="ARBA00023242"/>
    </source>
</evidence>
<feature type="compositionally biased region" description="Polar residues" evidence="9">
    <location>
        <begin position="110"/>
        <end position="124"/>
    </location>
</feature>
<dbReference type="InterPro" id="IPR001650">
    <property type="entry name" value="Helicase_C-like"/>
</dbReference>
<feature type="compositionally biased region" description="Basic residues" evidence="9">
    <location>
        <begin position="420"/>
        <end position="429"/>
    </location>
</feature>
<feature type="compositionally biased region" description="Polar residues" evidence="9">
    <location>
        <begin position="457"/>
        <end position="477"/>
    </location>
</feature>
<dbReference type="Gene3D" id="3.40.50.300">
    <property type="entry name" value="P-loop containing nucleotide triphosphate hydrolases"/>
    <property type="match status" value="1"/>
</dbReference>
<keyword evidence="6" id="KW-0067">ATP-binding</keyword>
<dbReference type="SMART" id="SM00490">
    <property type="entry name" value="HELICc"/>
    <property type="match status" value="1"/>
</dbReference>
<dbReference type="Pfam" id="PF24580">
    <property type="entry name" value="DUF7607"/>
    <property type="match status" value="1"/>
</dbReference>
<evidence type="ECO:0000256" key="5">
    <source>
        <dbReference type="ARBA" id="ARBA00022806"/>
    </source>
</evidence>
<feature type="compositionally biased region" description="Polar residues" evidence="9">
    <location>
        <begin position="542"/>
        <end position="559"/>
    </location>
</feature>
<feature type="compositionally biased region" description="Acidic residues" evidence="9">
    <location>
        <begin position="442"/>
        <end position="456"/>
    </location>
</feature>
<feature type="compositionally biased region" description="Polar residues" evidence="9">
    <location>
        <begin position="497"/>
        <end position="526"/>
    </location>
</feature>
<evidence type="ECO:0000259" key="10">
    <source>
        <dbReference type="PROSITE" id="PS51192"/>
    </source>
</evidence>
<feature type="region of interest" description="Disordered" evidence="9">
    <location>
        <begin position="744"/>
        <end position="773"/>
    </location>
</feature>
<dbReference type="InterPro" id="IPR056026">
    <property type="entry name" value="DUF7607"/>
</dbReference>
<dbReference type="InterPro" id="IPR027417">
    <property type="entry name" value="P-loop_NTPase"/>
</dbReference>
<evidence type="ECO:0000256" key="7">
    <source>
        <dbReference type="ARBA" id="ARBA00023125"/>
    </source>
</evidence>
<proteinExistence type="inferred from homology"/>
<dbReference type="InterPro" id="IPR000330">
    <property type="entry name" value="SNF2_N"/>
</dbReference>
<reference evidence="12 13" key="1">
    <citation type="submission" date="2024-02" db="EMBL/GenBank/DDBJ databases">
        <title>De novo assembly and annotation of 12 fungi associated with fruit tree decline syndrome in Ontario, Canada.</title>
        <authorList>
            <person name="Sulman M."/>
            <person name="Ellouze W."/>
            <person name="Ilyukhin E."/>
        </authorList>
    </citation>
    <scope>NUCLEOTIDE SEQUENCE [LARGE SCALE GENOMIC DNA]</scope>
    <source>
        <strain evidence="12 13">M11/M66-122</strain>
    </source>
</reference>
<keyword evidence="8" id="KW-0539">Nucleus</keyword>
<keyword evidence="7" id="KW-0238">DNA-binding</keyword>
<comment type="similarity">
    <text evidence="2">Belongs to the SNF2/RAD54 helicase family.</text>
</comment>
<dbReference type="InterPro" id="IPR049730">
    <property type="entry name" value="SNF2/RAD54-like_C"/>
</dbReference>
<keyword evidence="4" id="KW-0378">Hydrolase</keyword>
<dbReference type="GO" id="GO:0003677">
    <property type="term" value="F:DNA binding"/>
    <property type="evidence" value="ECO:0007669"/>
    <property type="project" value="UniProtKB-KW"/>
</dbReference>
<evidence type="ECO:0000259" key="11">
    <source>
        <dbReference type="PROSITE" id="PS51194"/>
    </source>
</evidence>
<evidence type="ECO:0000256" key="6">
    <source>
        <dbReference type="ARBA" id="ARBA00022840"/>
    </source>
</evidence>
<feature type="compositionally biased region" description="Basic residues" evidence="9">
    <location>
        <begin position="572"/>
        <end position="581"/>
    </location>
</feature>
<feature type="region of interest" description="Disordered" evidence="9">
    <location>
        <begin position="86"/>
        <end position="145"/>
    </location>
</feature>
<evidence type="ECO:0000256" key="1">
    <source>
        <dbReference type="ARBA" id="ARBA00004123"/>
    </source>
</evidence>
<dbReference type="GO" id="GO:0005524">
    <property type="term" value="F:ATP binding"/>
    <property type="evidence" value="ECO:0007669"/>
    <property type="project" value="UniProtKB-KW"/>
</dbReference>
<gene>
    <name evidence="12" type="ORF">SLS62_007378</name>
</gene>
<evidence type="ECO:0000256" key="2">
    <source>
        <dbReference type="ARBA" id="ARBA00007025"/>
    </source>
</evidence>
<dbReference type="Proteomes" id="UP001320420">
    <property type="component" value="Unassembled WGS sequence"/>
</dbReference>
<evidence type="ECO:0000313" key="13">
    <source>
        <dbReference type="Proteomes" id="UP001320420"/>
    </source>
</evidence>
<dbReference type="PROSITE" id="PS51194">
    <property type="entry name" value="HELICASE_CTER"/>
    <property type="match status" value="1"/>
</dbReference>
<feature type="compositionally biased region" description="Acidic residues" evidence="9">
    <location>
        <begin position="744"/>
        <end position="756"/>
    </location>
</feature>
<evidence type="ECO:0000256" key="3">
    <source>
        <dbReference type="ARBA" id="ARBA00022741"/>
    </source>
</evidence>
<dbReference type="PANTHER" id="PTHR45797:SF1">
    <property type="entry name" value="HELICASE ARIP4"/>
    <property type="match status" value="1"/>
</dbReference>
<dbReference type="Gene3D" id="3.40.50.10810">
    <property type="entry name" value="Tandem AAA-ATPase domain"/>
    <property type="match status" value="1"/>
</dbReference>
<dbReference type="CDD" id="cd18793">
    <property type="entry name" value="SF2_C_SNF"/>
    <property type="match status" value="1"/>
</dbReference>
<feature type="domain" description="Helicase ATP-binding" evidence="10">
    <location>
        <begin position="860"/>
        <end position="1048"/>
    </location>
</feature>
<feature type="region of interest" description="Disordered" evidence="9">
    <location>
        <begin position="409"/>
        <end position="583"/>
    </location>
</feature>
<dbReference type="PROSITE" id="PS51192">
    <property type="entry name" value="HELICASE_ATP_BIND_1"/>
    <property type="match status" value="1"/>
</dbReference>
<keyword evidence="13" id="KW-1185">Reference proteome</keyword>
<dbReference type="Pfam" id="PF00176">
    <property type="entry name" value="SNF2-rel_dom"/>
    <property type="match status" value="1"/>
</dbReference>
<feature type="domain" description="Helicase C-terminal" evidence="11">
    <location>
        <begin position="1216"/>
        <end position="1368"/>
    </location>
</feature>
<dbReference type="InterPro" id="IPR014001">
    <property type="entry name" value="Helicase_ATP-bd"/>
</dbReference>
<evidence type="ECO:0000256" key="9">
    <source>
        <dbReference type="SAM" id="MobiDB-lite"/>
    </source>
</evidence>
<dbReference type="SMART" id="SM00487">
    <property type="entry name" value="DEXDc"/>
    <property type="match status" value="1"/>
</dbReference>
<keyword evidence="5" id="KW-0347">Helicase</keyword>
<organism evidence="12 13">
    <name type="scientific">Diatrype stigma</name>
    <dbReference type="NCBI Taxonomy" id="117547"/>
    <lineage>
        <taxon>Eukaryota</taxon>
        <taxon>Fungi</taxon>
        <taxon>Dikarya</taxon>
        <taxon>Ascomycota</taxon>
        <taxon>Pezizomycotina</taxon>
        <taxon>Sordariomycetes</taxon>
        <taxon>Xylariomycetidae</taxon>
        <taxon>Xylariales</taxon>
        <taxon>Diatrypaceae</taxon>
        <taxon>Diatrype</taxon>
    </lineage>
</organism>
<dbReference type="Pfam" id="PF00271">
    <property type="entry name" value="Helicase_C"/>
    <property type="match status" value="1"/>
</dbReference>
<accession>A0AAN9YMA9</accession>
<dbReference type="GO" id="GO:0005634">
    <property type="term" value="C:nucleus"/>
    <property type="evidence" value="ECO:0007669"/>
    <property type="project" value="UniProtKB-SubCell"/>
</dbReference>